<comment type="caution">
    <text evidence="2">The sequence shown here is derived from an EMBL/GenBank/DDBJ whole genome shotgun (WGS) entry which is preliminary data.</text>
</comment>
<evidence type="ECO:0000313" key="2">
    <source>
        <dbReference type="EMBL" id="MED5016753.1"/>
    </source>
</evidence>
<reference evidence="2 3" key="1">
    <citation type="submission" date="2023-03" db="EMBL/GenBank/DDBJ databases">
        <title>Bacillus Genome Sequencing.</title>
        <authorList>
            <person name="Dunlap C."/>
        </authorList>
    </citation>
    <scope>NUCLEOTIDE SEQUENCE [LARGE SCALE GENOMIC DNA]</scope>
    <source>
        <strain evidence="2 3">NRS-52</strain>
    </source>
</reference>
<evidence type="ECO:0000256" key="1">
    <source>
        <dbReference type="SAM" id="Phobius"/>
    </source>
</evidence>
<keyword evidence="3" id="KW-1185">Reference proteome</keyword>
<feature type="transmembrane region" description="Helical" evidence="1">
    <location>
        <begin position="5"/>
        <end position="23"/>
    </location>
</feature>
<keyword evidence="1" id="KW-1133">Transmembrane helix</keyword>
<keyword evidence="1" id="KW-0472">Membrane</keyword>
<protein>
    <submittedName>
        <fullName evidence="2">Uncharacterized protein</fullName>
    </submittedName>
</protein>
<dbReference type="Proteomes" id="UP001343257">
    <property type="component" value="Unassembled WGS sequence"/>
</dbReference>
<name>A0ABU6PPE3_9BACL</name>
<accession>A0ABU6PPE3</accession>
<dbReference type="EMBL" id="JARTLD010000012">
    <property type="protein sequence ID" value="MED5016753.1"/>
    <property type="molecule type" value="Genomic_DNA"/>
</dbReference>
<evidence type="ECO:0000313" key="3">
    <source>
        <dbReference type="Proteomes" id="UP001343257"/>
    </source>
</evidence>
<gene>
    <name evidence="2" type="ORF">P9847_05475</name>
</gene>
<sequence>MKKNLVKFSCLFVGVVMIIWWIANHWKIADNIDIHSHSFIYQQQGDFHREAKTALTGSYNFKRKQFEGKLSIDELTFPNVLFTSGVVLVSWGKERDLLGVIYFDNKTKRYAMEITDEKIYEKLTGLKYADSPLIISSPASSLEEAKNIHDDLVRNDMKMRYPRIQNPQNQNK</sequence>
<dbReference type="RefSeq" id="WP_328276033.1">
    <property type="nucleotide sequence ID" value="NZ_JARTLD010000012.1"/>
</dbReference>
<proteinExistence type="predicted"/>
<keyword evidence="1" id="KW-0812">Transmembrane</keyword>
<organism evidence="2 3">
    <name type="scientific">Paenibacillus chibensis</name>
    <dbReference type="NCBI Taxonomy" id="59846"/>
    <lineage>
        <taxon>Bacteria</taxon>
        <taxon>Bacillati</taxon>
        <taxon>Bacillota</taxon>
        <taxon>Bacilli</taxon>
        <taxon>Bacillales</taxon>
        <taxon>Paenibacillaceae</taxon>
        <taxon>Paenibacillus</taxon>
    </lineage>
</organism>